<keyword evidence="4" id="KW-0614">Plasmid</keyword>
<reference evidence="3 5" key="1">
    <citation type="journal article" date="2014" name="PLoS Genet.">
        <title>Phylogenetically driven sequencing of extremely halophilic archaea reveals strategies for static and dynamic osmo-response.</title>
        <authorList>
            <person name="Becker E.A."/>
            <person name="Seitzer P.M."/>
            <person name="Tritt A."/>
            <person name="Larsen D."/>
            <person name="Krusor M."/>
            <person name="Yao A.I."/>
            <person name="Wu D."/>
            <person name="Madern D."/>
            <person name="Eisen J.A."/>
            <person name="Darling A.E."/>
            <person name="Facciotti M.T."/>
        </authorList>
    </citation>
    <scope>NUCLEOTIDE SEQUENCE [LARGE SCALE GENOMIC DNA]</scope>
    <source>
        <strain evidence="3 5">ATCC 33800</strain>
    </source>
</reference>
<dbReference type="AlphaFoldDB" id="M0JUA8"/>
<proteinExistence type="predicted"/>
<dbReference type="InterPro" id="IPR011991">
    <property type="entry name" value="ArsR-like_HTH"/>
</dbReference>
<dbReference type="EMBL" id="CP073367">
    <property type="protein sequence ID" value="QUJ73828.1"/>
    <property type="molecule type" value="Genomic_DNA"/>
</dbReference>
<evidence type="ECO:0000259" key="2">
    <source>
        <dbReference type="SMART" id="SM00418"/>
    </source>
</evidence>
<evidence type="ECO:0000313" key="4">
    <source>
        <dbReference type="EMBL" id="QUJ73828.1"/>
    </source>
</evidence>
<dbReference type="SMART" id="SM00418">
    <property type="entry name" value="HTH_ARSR"/>
    <property type="match status" value="1"/>
</dbReference>
<dbReference type="SUPFAM" id="SSF46785">
    <property type="entry name" value="Winged helix' DNA-binding domain"/>
    <property type="match status" value="1"/>
</dbReference>
<dbReference type="KEGG" id="hsin:KDQ40_16050"/>
<dbReference type="EMBL" id="AOLR01000028">
    <property type="protein sequence ID" value="EMA11260.1"/>
    <property type="molecule type" value="Genomic_DNA"/>
</dbReference>
<geneLocation type="plasmid" evidence="4 6">
    <name>pHsi117</name>
</geneLocation>
<feature type="compositionally biased region" description="Basic and acidic residues" evidence="1">
    <location>
        <begin position="22"/>
        <end position="32"/>
    </location>
</feature>
<dbReference type="GO" id="GO:0003700">
    <property type="term" value="F:DNA-binding transcription factor activity"/>
    <property type="evidence" value="ECO:0007669"/>
    <property type="project" value="InterPro"/>
</dbReference>
<dbReference type="InterPro" id="IPR001845">
    <property type="entry name" value="HTH_ArsR_DNA-bd_dom"/>
</dbReference>
<name>M0JUA8_9EURY</name>
<dbReference type="InterPro" id="IPR036390">
    <property type="entry name" value="WH_DNA-bd_sf"/>
</dbReference>
<evidence type="ECO:0000256" key="1">
    <source>
        <dbReference type="SAM" id="MobiDB-lite"/>
    </source>
</evidence>
<dbReference type="PATRIC" id="fig|662476.7.peg.3191"/>
<sequence length="143" mass="15769">MRGNQTQSRSGTPPSARTPDVSGDRNSTHSIDEQSTASDDSPAIAFDELFALLGDEYVVDILQALSSDEMPARAIADECDMSRPTVYRRLERLTEAGVVASRLRPESDGHHRQQFRLVLEGIAVQFREDGFDGRVRVCESASD</sequence>
<feature type="compositionally biased region" description="Polar residues" evidence="1">
    <location>
        <begin position="1"/>
        <end position="15"/>
    </location>
</feature>
<gene>
    <name evidence="3" type="ORF">C436_15950</name>
    <name evidence="4" type="ORF">KDQ40_16050</name>
</gene>
<dbReference type="Pfam" id="PF12840">
    <property type="entry name" value="HTH_20"/>
    <property type="match status" value="1"/>
</dbReference>
<dbReference type="Proteomes" id="UP000011659">
    <property type="component" value="Unassembled WGS sequence"/>
</dbReference>
<dbReference type="CDD" id="cd00090">
    <property type="entry name" value="HTH_ARSR"/>
    <property type="match status" value="1"/>
</dbReference>
<protein>
    <submittedName>
        <fullName evidence="3 4">Transcriptional regulator</fullName>
    </submittedName>
</protein>
<dbReference type="InterPro" id="IPR036388">
    <property type="entry name" value="WH-like_DNA-bd_sf"/>
</dbReference>
<feature type="region of interest" description="Disordered" evidence="1">
    <location>
        <begin position="1"/>
        <end position="40"/>
    </location>
</feature>
<dbReference type="Proteomes" id="UP000682967">
    <property type="component" value="Plasmid pHsi117"/>
</dbReference>
<feature type="domain" description="HTH arsR-type" evidence="2">
    <location>
        <begin position="48"/>
        <end position="128"/>
    </location>
</feature>
<evidence type="ECO:0000313" key="3">
    <source>
        <dbReference type="EMBL" id="EMA11260.1"/>
    </source>
</evidence>
<accession>M0JUA8</accession>
<dbReference type="OrthoDB" id="290446at2157"/>
<dbReference type="Gene3D" id="1.10.10.10">
    <property type="entry name" value="Winged helix-like DNA-binding domain superfamily/Winged helix DNA-binding domain"/>
    <property type="match status" value="1"/>
</dbReference>
<evidence type="ECO:0000313" key="6">
    <source>
        <dbReference type="Proteomes" id="UP000682967"/>
    </source>
</evidence>
<keyword evidence="5" id="KW-1185">Reference proteome</keyword>
<dbReference type="GeneID" id="64824500"/>
<dbReference type="RefSeq" id="WP_004965184.1">
    <property type="nucleotide sequence ID" value="NZ_AOLR01000028.1"/>
</dbReference>
<organism evidence="3 5">
    <name type="scientific">Haloarcula marismortui ATCC 33800</name>
    <dbReference type="NCBI Taxonomy" id="662476"/>
    <lineage>
        <taxon>Archaea</taxon>
        <taxon>Methanobacteriati</taxon>
        <taxon>Methanobacteriota</taxon>
        <taxon>Stenosarchaea group</taxon>
        <taxon>Halobacteria</taxon>
        <taxon>Halobacteriales</taxon>
        <taxon>Haloarculaceae</taxon>
        <taxon>Haloarcula</taxon>
    </lineage>
</organism>
<reference evidence="4" key="2">
    <citation type="submission" date="2021-04" db="EMBL/GenBank/DDBJ databases">
        <title>Complete Genome sequence and Methylome Analysis of the Haloarchaeon Haloarcula sinaiiensis.</title>
        <authorList>
            <person name="Fomenkov A."/>
            <person name="DasSarma P."/>
            <person name="DasSarma S."/>
            <person name="Roberts R.J."/>
        </authorList>
    </citation>
    <scope>NUCLEOTIDE SEQUENCE</scope>
    <source>
        <strain evidence="4">ATCC 33800</strain>
        <plasmid evidence="4">pHsi117</plasmid>
    </source>
</reference>
<evidence type="ECO:0000313" key="5">
    <source>
        <dbReference type="Proteomes" id="UP000011659"/>
    </source>
</evidence>